<dbReference type="Pfam" id="PF13927">
    <property type="entry name" value="Ig_3"/>
    <property type="match status" value="1"/>
</dbReference>
<dbReference type="SUPFAM" id="SSF63825">
    <property type="entry name" value="YWTD domain"/>
    <property type="match status" value="1"/>
</dbReference>
<dbReference type="RefSeq" id="WP_341695610.1">
    <property type="nucleotide sequence ID" value="NZ_JBBYHR010000002.1"/>
</dbReference>
<dbReference type="CDD" id="cd00096">
    <property type="entry name" value="Ig"/>
    <property type="match status" value="1"/>
</dbReference>
<dbReference type="InterPro" id="IPR013783">
    <property type="entry name" value="Ig-like_fold"/>
</dbReference>
<dbReference type="InterPro" id="IPR026444">
    <property type="entry name" value="Secre_tail"/>
</dbReference>
<dbReference type="Proteomes" id="UP001464555">
    <property type="component" value="Unassembled WGS sequence"/>
</dbReference>
<evidence type="ECO:0000313" key="3">
    <source>
        <dbReference type="EMBL" id="MEL1243286.1"/>
    </source>
</evidence>
<organism evidence="3 4">
    <name type="scientific">Flavobacterium arundinis</name>
    <dbReference type="NCBI Taxonomy" id="3139143"/>
    <lineage>
        <taxon>Bacteria</taxon>
        <taxon>Pseudomonadati</taxon>
        <taxon>Bacteroidota</taxon>
        <taxon>Flavobacteriia</taxon>
        <taxon>Flavobacteriales</taxon>
        <taxon>Flavobacteriaceae</taxon>
        <taxon>Flavobacterium</taxon>
    </lineage>
</organism>
<dbReference type="Gene3D" id="2.60.40.10">
    <property type="entry name" value="Immunoglobulins"/>
    <property type="match status" value="1"/>
</dbReference>
<evidence type="ECO:0000259" key="2">
    <source>
        <dbReference type="PROSITE" id="PS50835"/>
    </source>
</evidence>
<name>A0ABU9HSZ7_9FLAO</name>
<accession>A0ABU9HSZ7</accession>
<evidence type="ECO:0000313" key="4">
    <source>
        <dbReference type="Proteomes" id="UP001464555"/>
    </source>
</evidence>
<keyword evidence="1" id="KW-0732">Signal</keyword>
<dbReference type="EMBL" id="JBBYHR010000002">
    <property type="protein sequence ID" value="MEL1243286.1"/>
    <property type="molecule type" value="Genomic_DNA"/>
</dbReference>
<dbReference type="InterPro" id="IPR007110">
    <property type="entry name" value="Ig-like_dom"/>
</dbReference>
<proteinExistence type="predicted"/>
<comment type="caution">
    <text evidence="3">The sequence shown here is derived from an EMBL/GenBank/DDBJ whole genome shotgun (WGS) entry which is preliminary data.</text>
</comment>
<reference evidence="3 4" key="1">
    <citation type="submission" date="2024-04" db="EMBL/GenBank/DDBJ databases">
        <title>Flavobacterium sp. DGU11 16S ribosomal RNA gene Genome sequencing and assembly.</title>
        <authorList>
            <person name="Park S."/>
        </authorList>
    </citation>
    <scope>NUCLEOTIDE SEQUENCE [LARGE SCALE GENOMIC DNA]</scope>
    <source>
        <strain evidence="3 4">DGU11</strain>
    </source>
</reference>
<protein>
    <submittedName>
        <fullName evidence="3">Choice-of-anchor tandem repeat GloVer-containing protein</fullName>
    </submittedName>
</protein>
<dbReference type="Pfam" id="PF18962">
    <property type="entry name" value="Por_Secre_tail"/>
    <property type="match status" value="1"/>
</dbReference>
<evidence type="ECO:0000256" key="1">
    <source>
        <dbReference type="ARBA" id="ARBA00022729"/>
    </source>
</evidence>
<dbReference type="NCBIfam" id="TIGR03803">
    <property type="entry name" value="Gloeo_Verruco"/>
    <property type="match status" value="1"/>
</dbReference>
<dbReference type="NCBIfam" id="TIGR04183">
    <property type="entry name" value="Por_Secre_tail"/>
    <property type="match status" value="1"/>
</dbReference>
<dbReference type="InterPro" id="IPR036179">
    <property type="entry name" value="Ig-like_dom_sf"/>
</dbReference>
<dbReference type="InterPro" id="IPR022519">
    <property type="entry name" value="Gloeo/Verruco_rpt"/>
</dbReference>
<dbReference type="SUPFAM" id="SSF48726">
    <property type="entry name" value="Immunoglobulin"/>
    <property type="match status" value="1"/>
</dbReference>
<feature type="domain" description="Ig-like" evidence="2">
    <location>
        <begin position="411"/>
        <end position="471"/>
    </location>
</feature>
<sequence>MKKIIFLFLLAWINVNAQKELWGVNDGDYVNVPGFPFNYGKIVKFDINGENSEVMHDFDSIQGYRPLGRLFLASNGKLYGTAVVGGETGPVVTIANAGVLFEYDLILNKYRVVHYFGSDNIGYTTPEIGVIEPTPGILCGATLNRIYNYDIVTESMTFSNPLLYQNIVTGELMKASNGYIYGVSYGGYCQNITSPLPYLGNIIKYDIVTNNVSFAHSITCPQRELKGAGPRNQLVEASIGKLYGTCRSGGINEFNDPDNLKGGTLFEYNIDTDAYTKKIDFDFPTIGAYPLNLVIGDNAKIYGICEEGGASQSCDPTNNFGTLYEYTADTNVLEVKQYLNLCTTPIRYPQFLMRTSNGHFIGIAVDGNIFKYDAVTNVITYISTFYKPLNLIEICRKPSYHFFDVDTFTPCVNSPFTFDVQNTNASSYTWKKDGEIVPMQTTGVLTISNSTASDSGNYTCEMVNECGTTVTMVLHVNVGCLGIDEMAAYNKLITLYPNPAQDVMNIKLPENGNLKIEGYTISNMLGQAVFISKDNNARINTANFAAGLYNVVLQTDKGNWLGKFIKE</sequence>
<keyword evidence="4" id="KW-1185">Reference proteome</keyword>
<dbReference type="PROSITE" id="PS50835">
    <property type="entry name" value="IG_LIKE"/>
    <property type="match status" value="1"/>
</dbReference>
<gene>
    <name evidence="3" type="ORF">AAEO56_03335</name>
</gene>